<proteinExistence type="inferred from homology"/>
<dbReference type="GeneID" id="103379126"/>
<dbReference type="GO" id="GO:0021952">
    <property type="term" value="P:central nervous system projection neuron axonogenesis"/>
    <property type="evidence" value="ECO:0007669"/>
    <property type="project" value="Ensembl"/>
</dbReference>
<dbReference type="Ensembl" id="ENSCSET00000022264.1">
    <property type="protein sequence ID" value="ENSCSEP00000021985.1"/>
    <property type="gene ID" value="ENSCSEG00000014017.1"/>
</dbReference>
<dbReference type="OMA" id="ICRECWY"/>
<dbReference type="CTD" id="26128"/>
<name>A0A3P8WBI4_CYNSE</name>
<dbReference type="GO" id="GO:1990535">
    <property type="term" value="P:neuron projection maintenance"/>
    <property type="evidence" value="ECO:0007669"/>
    <property type="project" value="Ensembl"/>
</dbReference>
<evidence type="ECO:0000313" key="8">
    <source>
        <dbReference type="Proteomes" id="UP000265120"/>
    </source>
</evidence>
<dbReference type="GO" id="GO:0048484">
    <property type="term" value="P:enteric nervous system development"/>
    <property type="evidence" value="ECO:0007669"/>
    <property type="project" value="Ensembl"/>
</dbReference>
<protein>
    <recommendedName>
        <fullName evidence="3">KIF-binding protein</fullName>
    </recommendedName>
</protein>
<dbReference type="Proteomes" id="UP000265120">
    <property type="component" value="Chromosome 5"/>
</dbReference>
<feature type="region of interest" description="Disordered" evidence="6">
    <location>
        <begin position="347"/>
        <end position="369"/>
    </location>
</feature>
<dbReference type="OrthoDB" id="409897at2759"/>
<reference evidence="7 8" key="1">
    <citation type="journal article" date="2014" name="Nat. Genet.">
        <title>Whole-genome sequence of a flatfish provides insights into ZW sex chromosome evolution and adaptation to a benthic lifestyle.</title>
        <authorList>
            <person name="Chen S."/>
            <person name="Zhang G."/>
            <person name="Shao C."/>
            <person name="Huang Q."/>
            <person name="Liu G."/>
            <person name="Zhang P."/>
            <person name="Song W."/>
            <person name="An N."/>
            <person name="Chalopin D."/>
            <person name="Volff J.N."/>
            <person name="Hong Y."/>
            <person name="Li Q."/>
            <person name="Sha Z."/>
            <person name="Zhou H."/>
            <person name="Xie M."/>
            <person name="Yu Q."/>
            <person name="Liu Y."/>
            <person name="Xiang H."/>
            <person name="Wang N."/>
            <person name="Wu K."/>
            <person name="Yang C."/>
            <person name="Zhou Q."/>
            <person name="Liao X."/>
            <person name="Yang L."/>
            <person name="Hu Q."/>
            <person name="Zhang J."/>
            <person name="Meng L."/>
            <person name="Jin L."/>
            <person name="Tian Y."/>
            <person name="Lian J."/>
            <person name="Yang J."/>
            <person name="Miao G."/>
            <person name="Liu S."/>
            <person name="Liang Z."/>
            <person name="Yan F."/>
            <person name="Li Y."/>
            <person name="Sun B."/>
            <person name="Zhang H."/>
            <person name="Zhang J."/>
            <person name="Zhu Y."/>
            <person name="Du M."/>
            <person name="Zhao Y."/>
            <person name="Schartl M."/>
            <person name="Tang Q."/>
            <person name="Wang J."/>
        </authorList>
    </citation>
    <scope>NUCLEOTIDE SEQUENCE</scope>
</reference>
<dbReference type="InterPro" id="IPR022083">
    <property type="entry name" value="KBP"/>
</dbReference>
<evidence type="ECO:0000256" key="1">
    <source>
        <dbReference type="ARBA" id="ARBA00004245"/>
    </source>
</evidence>
<reference evidence="7" key="3">
    <citation type="submission" date="2025-09" db="UniProtKB">
        <authorList>
            <consortium name="Ensembl"/>
        </authorList>
    </citation>
    <scope>IDENTIFICATION</scope>
</reference>
<organism evidence="7 8">
    <name type="scientific">Cynoglossus semilaevis</name>
    <name type="common">Tongue sole</name>
    <dbReference type="NCBI Taxonomy" id="244447"/>
    <lineage>
        <taxon>Eukaryota</taxon>
        <taxon>Metazoa</taxon>
        <taxon>Chordata</taxon>
        <taxon>Craniata</taxon>
        <taxon>Vertebrata</taxon>
        <taxon>Euteleostomi</taxon>
        <taxon>Actinopterygii</taxon>
        <taxon>Neopterygii</taxon>
        <taxon>Teleostei</taxon>
        <taxon>Neoteleostei</taxon>
        <taxon>Acanthomorphata</taxon>
        <taxon>Carangaria</taxon>
        <taxon>Pleuronectiformes</taxon>
        <taxon>Pleuronectoidei</taxon>
        <taxon>Cynoglossidae</taxon>
        <taxon>Cynoglossinae</taxon>
        <taxon>Cynoglossus</taxon>
    </lineage>
</organism>
<dbReference type="GO" id="GO:0005856">
    <property type="term" value="C:cytoskeleton"/>
    <property type="evidence" value="ECO:0007669"/>
    <property type="project" value="UniProtKB-SubCell"/>
</dbReference>
<comment type="subcellular location">
    <subcellularLocation>
        <location evidence="1">Cytoplasm</location>
        <location evidence="1">Cytoskeleton</location>
    </subcellularLocation>
</comment>
<evidence type="ECO:0000256" key="6">
    <source>
        <dbReference type="SAM" id="MobiDB-lite"/>
    </source>
</evidence>
<comment type="similarity">
    <text evidence="2">Belongs to the KIF-binding protein family.</text>
</comment>
<feature type="region of interest" description="Disordered" evidence="6">
    <location>
        <begin position="59"/>
        <end position="87"/>
    </location>
</feature>
<keyword evidence="8" id="KW-1185">Reference proteome</keyword>
<dbReference type="PANTHER" id="PTHR46321">
    <property type="entry name" value="KIF1-BINDING PROTEIN"/>
    <property type="match status" value="1"/>
</dbReference>
<dbReference type="Pfam" id="PF12309">
    <property type="entry name" value="KBP_C"/>
    <property type="match status" value="1"/>
</dbReference>
<evidence type="ECO:0000313" key="7">
    <source>
        <dbReference type="Ensembl" id="ENSCSEP00000021985.1"/>
    </source>
</evidence>
<accession>A0A3P8WBI4</accession>
<dbReference type="GO" id="GO:0000226">
    <property type="term" value="P:microtubule cytoskeleton organization"/>
    <property type="evidence" value="ECO:0007669"/>
    <property type="project" value="Ensembl"/>
</dbReference>
<dbReference type="FunCoup" id="A0A3P8WBI4">
    <property type="interactions" value="1061"/>
</dbReference>
<evidence type="ECO:0000256" key="2">
    <source>
        <dbReference type="ARBA" id="ARBA00010305"/>
    </source>
</evidence>
<dbReference type="STRING" id="244447.ENSCSEP00000021985"/>
<keyword evidence="5" id="KW-0206">Cytoskeleton</keyword>
<reference evidence="7" key="2">
    <citation type="submission" date="2025-08" db="UniProtKB">
        <authorList>
            <consortium name="Ensembl"/>
        </authorList>
    </citation>
    <scope>IDENTIFICATION</scope>
</reference>
<evidence type="ECO:0000256" key="4">
    <source>
        <dbReference type="ARBA" id="ARBA00022490"/>
    </source>
</evidence>
<sequence>MASVNSDEWRAICDKFTNAQNLTDIESKNDPQNEPFRSKYKARELLREIYSSLKCFDAPEGDEDSVDQQPPEEPVDGQREEGHGQSICGDSAAGLRAARLGAVDYYLGVNHVDTEELSAGQEHLMNCMKLLEKCSVTSDNVSLYIHVKNQLGILWASRDETETAQGFLETAESIYQRYMKEDGSPPTDMTEYFTTEENQLTHQERTKRFELAYTHTMYYLAQVYKNLGQNERAATYCHSTLQRQLQLNQFSPMEWALNAATLSQYYITKGHFMLGRHCLAAASVISGLAGDVPSEAAAQESEIESERREKLRQQRAEIARCWIKYCLNLLQDAKKQLEDNIGELDSDRQDELKRTRRQEEEEEEKERKSTLLFGSEDTFDSIATLEEKVQCLFPLDFNEARAVFLVGQNYVTQAKEYFVMDGYVTDHIEILQDHSALFRSLAFFEEDLERRCKMHKRRIDMLEPICTDLNAQFYLMIRRQLMFELAESYSEMMDLKLTLANRQADTQSLDNHTIKKFNSLCSASAKYFQMFLDSLCSPDGKFPERLEEEVLRPALVAHFRVGRLHSRLIGSPPSVQLTDLGKSLENYKFVVEYCAAHPEAAAVVEAELELSKEMVGLLPLKINRLKARMVTNN</sequence>
<dbReference type="GO" id="GO:0048929">
    <property type="term" value="P:efferent axon development in posterior lateral line nerve"/>
    <property type="evidence" value="ECO:0007669"/>
    <property type="project" value="Ensembl"/>
</dbReference>
<evidence type="ECO:0000256" key="5">
    <source>
        <dbReference type="ARBA" id="ARBA00023212"/>
    </source>
</evidence>
<dbReference type="GeneTree" id="ENSGT00390000013819"/>
<dbReference type="KEGG" id="csem:103379126"/>
<dbReference type="AlphaFoldDB" id="A0A3P8WBI4"/>
<dbReference type="InParanoid" id="A0A3P8WBI4"/>
<keyword evidence="4" id="KW-0963">Cytoplasm</keyword>
<dbReference type="PANTHER" id="PTHR46321:SF1">
    <property type="entry name" value="KIF-BINDING PROTEIN"/>
    <property type="match status" value="1"/>
</dbReference>
<dbReference type="RefSeq" id="XP_008308800.1">
    <property type="nucleotide sequence ID" value="XM_008310578.3"/>
</dbReference>
<evidence type="ECO:0000256" key="3">
    <source>
        <dbReference type="ARBA" id="ARBA00016840"/>
    </source>
</evidence>